<accession>A0ABU4N2V0</accession>
<name>A0ABU4N2V0_9ACTN</name>
<dbReference type="EMBL" id="JARAWJ010000067">
    <property type="protein sequence ID" value="MDX3044103.1"/>
    <property type="molecule type" value="Genomic_DNA"/>
</dbReference>
<proteinExistence type="predicted"/>
<gene>
    <name evidence="1" type="ORF">PV383_44125</name>
</gene>
<evidence type="ECO:0000313" key="1">
    <source>
        <dbReference type="EMBL" id="MDX3044103.1"/>
    </source>
</evidence>
<reference evidence="1 2" key="1">
    <citation type="journal article" date="2023" name="Microb. Genom.">
        <title>Mesoterricola silvestris gen. nov., sp. nov., Mesoterricola sediminis sp. nov., Geothrix oryzae sp. nov., Geothrix edaphica sp. nov., Geothrix rubra sp. nov., and Geothrix limicola sp. nov., six novel members of Acidobacteriota isolated from soils.</title>
        <authorList>
            <person name="Weisberg A.J."/>
            <person name="Pearce E."/>
            <person name="Kramer C.G."/>
            <person name="Chang J.H."/>
            <person name="Clarke C.R."/>
        </authorList>
    </citation>
    <scope>NUCLEOTIDE SEQUENCE [LARGE SCALE GENOMIC DNA]</scope>
    <source>
        <strain evidence="1 2">NE20-4-1</strain>
    </source>
</reference>
<organism evidence="1 2">
    <name type="scientific">Streptomyces caniscabiei</name>
    <dbReference type="NCBI Taxonomy" id="2746961"/>
    <lineage>
        <taxon>Bacteria</taxon>
        <taxon>Bacillati</taxon>
        <taxon>Actinomycetota</taxon>
        <taxon>Actinomycetes</taxon>
        <taxon>Kitasatosporales</taxon>
        <taxon>Streptomycetaceae</taxon>
        <taxon>Streptomyces</taxon>
    </lineage>
</organism>
<dbReference type="Proteomes" id="UP001282474">
    <property type="component" value="Unassembled WGS sequence"/>
</dbReference>
<protein>
    <recommendedName>
        <fullName evidence="3">Mobile element protein</fullName>
    </recommendedName>
</protein>
<dbReference type="RefSeq" id="WP_319703555.1">
    <property type="nucleotide sequence ID" value="NZ_JARAWJ010000067.1"/>
</dbReference>
<evidence type="ECO:0000313" key="2">
    <source>
        <dbReference type="Proteomes" id="UP001282474"/>
    </source>
</evidence>
<comment type="caution">
    <text evidence="1">The sequence shown here is derived from an EMBL/GenBank/DDBJ whole genome shotgun (WGS) entry which is preliminary data.</text>
</comment>
<keyword evidence="2" id="KW-1185">Reference proteome</keyword>
<evidence type="ECO:0008006" key="3">
    <source>
        <dbReference type="Google" id="ProtNLM"/>
    </source>
</evidence>
<sequence length="190" mass="20399">MAPLPPLATVTELEDWLQVDHGTAPQAAATLALDVASGLVRAEARCPFTIVESTASLPIVDGTITPAGPVVSVASVTVAGTELASGQWELDDGTVTLEDAVLRTWPIPRRALVEWQHGYALTPWDVKGIVLDAVARSIVNPRYLRQESTGQRSLTFATESFTVSLSQIEIDKLQRYRPGARTGPMGRVGR</sequence>